<reference evidence="3 4" key="1">
    <citation type="submission" date="2018-07" db="EMBL/GenBank/DDBJ databases">
        <title>Genome sequence of Erythrobacter strain YH-07, an antagonistic bacterium isolated from Yellow Sea.</title>
        <authorList>
            <person name="Tang T."/>
            <person name="Liu Q."/>
            <person name="Sun X."/>
        </authorList>
    </citation>
    <scope>NUCLEOTIDE SEQUENCE [LARGE SCALE GENOMIC DNA]</scope>
    <source>
        <strain evidence="3 4">YH-07</strain>
        <plasmid evidence="3 4">unnamed</plasmid>
    </source>
</reference>
<keyword evidence="3" id="KW-0614">Plasmid</keyword>
<proteinExistence type="predicted"/>
<evidence type="ECO:0000313" key="3">
    <source>
        <dbReference type="EMBL" id="AXK43885.1"/>
    </source>
</evidence>
<evidence type="ECO:0000313" key="4">
    <source>
        <dbReference type="Proteomes" id="UP000254508"/>
    </source>
</evidence>
<dbReference type="Gene3D" id="3.20.20.105">
    <property type="entry name" value="Queuine tRNA-ribosyltransferase-like"/>
    <property type="match status" value="1"/>
</dbReference>
<dbReference type="SUPFAM" id="SSF51713">
    <property type="entry name" value="tRNA-guanine transglycosylase"/>
    <property type="match status" value="1"/>
</dbReference>
<feature type="compositionally biased region" description="Low complexity" evidence="1">
    <location>
        <begin position="315"/>
        <end position="327"/>
    </location>
</feature>
<evidence type="ECO:0000256" key="1">
    <source>
        <dbReference type="SAM" id="MobiDB-lite"/>
    </source>
</evidence>
<dbReference type="GO" id="GO:0006400">
    <property type="term" value="P:tRNA modification"/>
    <property type="evidence" value="ECO:0007669"/>
    <property type="project" value="InterPro"/>
</dbReference>
<dbReference type="InterPro" id="IPR036511">
    <property type="entry name" value="TGT-like_sf"/>
</dbReference>
<name>A0A345YIY3_9SPHN</name>
<dbReference type="Proteomes" id="UP000254508">
    <property type="component" value="Plasmid unnamed"/>
</dbReference>
<evidence type="ECO:0000259" key="2">
    <source>
        <dbReference type="Pfam" id="PF23859"/>
    </source>
</evidence>
<keyword evidence="4" id="KW-1185">Reference proteome</keyword>
<feature type="region of interest" description="Disordered" evidence="1">
    <location>
        <begin position="308"/>
        <end position="328"/>
    </location>
</feature>
<protein>
    <recommendedName>
        <fullName evidence="2">DeoxyPurine in DNA protein A domain-containing protein</fullName>
    </recommendedName>
</protein>
<gene>
    <name evidence="3" type="ORF">DVR09_15635</name>
</gene>
<dbReference type="EMBL" id="CP031358">
    <property type="protein sequence ID" value="AXK43885.1"/>
    <property type="molecule type" value="Genomic_DNA"/>
</dbReference>
<dbReference type="AlphaFoldDB" id="A0A345YIY3"/>
<dbReference type="KEGG" id="err:DVR09_15635"/>
<geneLocation type="plasmid" evidence="3 4">
    <name>unnamed</name>
</geneLocation>
<feature type="domain" description="DeoxyPurine in DNA protein A" evidence="2">
    <location>
        <begin position="94"/>
        <end position="277"/>
    </location>
</feature>
<dbReference type="Pfam" id="PF23859">
    <property type="entry name" value="DpdA"/>
    <property type="match status" value="1"/>
</dbReference>
<sequence>MTTKVVLGLPYLSKGPLLDKAIALQAPVLVSANAFSRWIDEGAAPKGTEYSRAQWAEHRARGNTGPLEHGRKGRMRRWGGWNLNSLANAHALPELWLDSAGFSMMSTEGNYPWSPENYIFGLCTKFPFTRFASLDYCVEAEIAHDNNQVQERISRTIALNYTCQMLANDAGIGDRLMPVIQGSNVDDYLRCFDAIEPMVGDERVIGVGSMCRRKTAGPDGIVAIVEALHARLPAGVQLHLFGLKSDGAEAVAELDGRVYSVDSQAYGVRARKLANERRRDDPSFSKTNAFVSEVMEAWYRGQVARMAAPNPKPLQPQLTLPAAPGQPKSEIDAHIDRAYAIARRMIEDGDMDPTEPVSHHTIYAIMSDEINDCDADDSEPFALMAA</sequence>
<dbReference type="InterPro" id="IPR055645">
    <property type="entry name" value="DpdA"/>
</dbReference>
<accession>A0A345YIY3</accession>
<dbReference type="OrthoDB" id="8116828at2"/>
<organism evidence="3 4">
    <name type="scientific">Erythrobacter aureus</name>
    <dbReference type="NCBI Taxonomy" id="2182384"/>
    <lineage>
        <taxon>Bacteria</taxon>
        <taxon>Pseudomonadati</taxon>
        <taxon>Pseudomonadota</taxon>
        <taxon>Alphaproteobacteria</taxon>
        <taxon>Sphingomonadales</taxon>
        <taxon>Erythrobacteraceae</taxon>
        <taxon>Erythrobacter/Porphyrobacter group</taxon>
        <taxon>Erythrobacter</taxon>
    </lineage>
</organism>
<dbReference type="RefSeq" id="WP_115418198.1">
    <property type="nucleotide sequence ID" value="NZ_CP031358.1"/>
</dbReference>